<protein>
    <submittedName>
        <fullName evidence="1">Uncharacterized protein</fullName>
    </submittedName>
</protein>
<evidence type="ECO:0000313" key="2">
    <source>
        <dbReference type="Proteomes" id="UP001148629"/>
    </source>
</evidence>
<comment type="caution">
    <text evidence="1">The sequence shown here is derived from an EMBL/GenBank/DDBJ whole genome shotgun (WGS) entry which is preliminary data.</text>
</comment>
<proteinExistence type="predicted"/>
<organism evidence="1 2">
    <name type="scientific">Fusarium decemcellulare</name>
    <dbReference type="NCBI Taxonomy" id="57161"/>
    <lineage>
        <taxon>Eukaryota</taxon>
        <taxon>Fungi</taxon>
        <taxon>Dikarya</taxon>
        <taxon>Ascomycota</taxon>
        <taxon>Pezizomycotina</taxon>
        <taxon>Sordariomycetes</taxon>
        <taxon>Hypocreomycetidae</taxon>
        <taxon>Hypocreales</taxon>
        <taxon>Nectriaceae</taxon>
        <taxon>Fusarium</taxon>
        <taxon>Fusarium decemcellulare species complex</taxon>
    </lineage>
</organism>
<accession>A0ACC1RHX9</accession>
<dbReference type="EMBL" id="JANRMS010003276">
    <property type="protein sequence ID" value="KAJ3518951.1"/>
    <property type="molecule type" value="Genomic_DNA"/>
</dbReference>
<keyword evidence="2" id="KW-1185">Reference proteome</keyword>
<gene>
    <name evidence="1" type="ORF">NM208_g14320</name>
</gene>
<sequence>MARGEATQTKVHYKGSSEDFLVFVDDVESYKKWQSDKSVPLAHFVSSFKIFLTHGGQTALAHTWCCPAGLGLLRISNAFQVVLRGFANPAAHSTDDQVQTYRVSWSGANIDDRQGAQGTYDTASKASLENEFGTSVDDDIIKQILEKGDAQTTEMPERQGPKNDSKGPMAAH</sequence>
<evidence type="ECO:0000313" key="1">
    <source>
        <dbReference type="EMBL" id="KAJ3518951.1"/>
    </source>
</evidence>
<name>A0ACC1RHX9_9HYPO</name>
<reference evidence="1" key="1">
    <citation type="submission" date="2022-08" db="EMBL/GenBank/DDBJ databases">
        <title>Genome Sequence of Fusarium decemcellulare.</title>
        <authorList>
            <person name="Buettner E."/>
        </authorList>
    </citation>
    <scope>NUCLEOTIDE SEQUENCE</scope>
    <source>
        <strain evidence="1">Babe19</strain>
    </source>
</reference>
<dbReference type="Proteomes" id="UP001148629">
    <property type="component" value="Unassembled WGS sequence"/>
</dbReference>